<dbReference type="Proteomes" id="UP001221686">
    <property type="component" value="Unassembled WGS sequence"/>
</dbReference>
<proteinExistence type="predicted"/>
<organism evidence="1 2">
    <name type="scientific">Nannocystis bainbridge</name>
    <dbReference type="NCBI Taxonomy" id="2995303"/>
    <lineage>
        <taxon>Bacteria</taxon>
        <taxon>Pseudomonadati</taxon>
        <taxon>Myxococcota</taxon>
        <taxon>Polyangia</taxon>
        <taxon>Nannocystales</taxon>
        <taxon>Nannocystaceae</taxon>
        <taxon>Nannocystis</taxon>
    </lineage>
</organism>
<keyword evidence="2" id="KW-1185">Reference proteome</keyword>
<sequence length="109" mass="12290">MRKKGSLSEQERSQASRLAPDAPATQALLVVLRHLDADPAVIYAALKTRQIVFQDALKGFTAREVDAWTEALREFDRLSSVPPEQFAQLDIETRRRWQLATNRGDALAE</sequence>
<reference evidence="1 2" key="1">
    <citation type="submission" date="2022-11" db="EMBL/GenBank/DDBJ databases">
        <title>Minimal conservation of predation-associated metabolite biosynthetic gene clusters underscores biosynthetic potential of Myxococcota including descriptions for ten novel species: Archangium lansinium sp. nov., Myxococcus landrumus sp. nov., Nannocystis bai.</title>
        <authorList>
            <person name="Ahearne A."/>
            <person name="Stevens C."/>
            <person name="Dowd S."/>
        </authorList>
    </citation>
    <scope>NUCLEOTIDE SEQUENCE [LARGE SCALE GENOMIC DNA]</scope>
    <source>
        <strain evidence="1 2">BB15-2</strain>
    </source>
</reference>
<comment type="caution">
    <text evidence="1">The sequence shown here is derived from an EMBL/GenBank/DDBJ whole genome shotgun (WGS) entry which is preliminary data.</text>
</comment>
<protein>
    <submittedName>
        <fullName evidence="1">Uncharacterized protein</fullName>
    </submittedName>
</protein>
<gene>
    <name evidence="1" type="ORF">POL25_02115</name>
</gene>
<accession>A0ABT5DTC6</accession>
<name>A0ABT5DTC6_9BACT</name>
<dbReference type="EMBL" id="JAQNDL010000001">
    <property type="protein sequence ID" value="MDC0715667.1"/>
    <property type="molecule type" value="Genomic_DNA"/>
</dbReference>
<evidence type="ECO:0000313" key="1">
    <source>
        <dbReference type="EMBL" id="MDC0715667.1"/>
    </source>
</evidence>
<evidence type="ECO:0000313" key="2">
    <source>
        <dbReference type="Proteomes" id="UP001221686"/>
    </source>
</evidence>